<dbReference type="RefSeq" id="WP_185119848.1">
    <property type="nucleotide sequence ID" value="NZ_JACJVQ010000007.1"/>
</dbReference>
<evidence type="ECO:0000259" key="8">
    <source>
        <dbReference type="PROSITE" id="PS50928"/>
    </source>
</evidence>
<dbReference type="InterPro" id="IPR050809">
    <property type="entry name" value="UgpAE/MalFG_permease"/>
</dbReference>
<dbReference type="PROSITE" id="PS50928">
    <property type="entry name" value="ABC_TM1"/>
    <property type="match status" value="1"/>
</dbReference>
<comment type="caution">
    <text evidence="9">The sequence shown here is derived from an EMBL/GenBank/DDBJ whole genome shotgun (WGS) entry which is preliminary data.</text>
</comment>
<evidence type="ECO:0000256" key="5">
    <source>
        <dbReference type="ARBA" id="ARBA00022989"/>
    </source>
</evidence>
<feature type="transmembrane region" description="Helical" evidence="7">
    <location>
        <begin position="178"/>
        <end position="201"/>
    </location>
</feature>
<organism evidence="9 10">
    <name type="scientific">Cohnella thailandensis</name>
    <dbReference type="NCBI Taxonomy" id="557557"/>
    <lineage>
        <taxon>Bacteria</taxon>
        <taxon>Bacillati</taxon>
        <taxon>Bacillota</taxon>
        <taxon>Bacilli</taxon>
        <taxon>Bacillales</taxon>
        <taxon>Paenibacillaceae</taxon>
        <taxon>Cohnella</taxon>
    </lineage>
</organism>
<protein>
    <submittedName>
        <fullName evidence="9">Sugar ABC transporter permease</fullName>
    </submittedName>
</protein>
<comment type="similarity">
    <text evidence="7">Belongs to the binding-protein-dependent transport system permease family.</text>
</comment>
<keyword evidence="3" id="KW-1003">Cell membrane</keyword>
<dbReference type="Proteomes" id="UP000535838">
    <property type="component" value="Unassembled WGS sequence"/>
</dbReference>
<dbReference type="SUPFAM" id="SSF161098">
    <property type="entry name" value="MetI-like"/>
    <property type="match status" value="1"/>
</dbReference>
<dbReference type="InterPro" id="IPR035906">
    <property type="entry name" value="MetI-like_sf"/>
</dbReference>
<dbReference type="PANTHER" id="PTHR43227:SF8">
    <property type="entry name" value="DIACETYLCHITOBIOSE UPTAKE SYSTEM PERMEASE PROTEIN DASB"/>
    <property type="match status" value="1"/>
</dbReference>
<dbReference type="Pfam" id="PF00528">
    <property type="entry name" value="BPD_transp_1"/>
    <property type="match status" value="1"/>
</dbReference>
<evidence type="ECO:0000256" key="6">
    <source>
        <dbReference type="ARBA" id="ARBA00023136"/>
    </source>
</evidence>
<feature type="transmembrane region" description="Helical" evidence="7">
    <location>
        <begin position="28"/>
        <end position="48"/>
    </location>
</feature>
<evidence type="ECO:0000256" key="1">
    <source>
        <dbReference type="ARBA" id="ARBA00004651"/>
    </source>
</evidence>
<dbReference type="InterPro" id="IPR000515">
    <property type="entry name" value="MetI-like"/>
</dbReference>
<keyword evidence="5 7" id="KW-1133">Transmembrane helix</keyword>
<feature type="domain" description="ABC transmembrane type-1" evidence="8">
    <location>
        <begin position="89"/>
        <end position="315"/>
    </location>
</feature>
<name>A0A841SWV8_9BACL</name>
<keyword evidence="6 7" id="KW-0472">Membrane</keyword>
<evidence type="ECO:0000313" key="10">
    <source>
        <dbReference type="Proteomes" id="UP000535838"/>
    </source>
</evidence>
<evidence type="ECO:0000256" key="4">
    <source>
        <dbReference type="ARBA" id="ARBA00022692"/>
    </source>
</evidence>
<evidence type="ECO:0000313" key="9">
    <source>
        <dbReference type="EMBL" id="MBB6634615.1"/>
    </source>
</evidence>
<evidence type="ECO:0000256" key="3">
    <source>
        <dbReference type="ARBA" id="ARBA00022475"/>
    </source>
</evidence>
<dbReference type="CDD" id="cd06261">
    <property type="entry name" value="TM_PBP2"/>
    <property type="match status" value="1"/>
</dbReference>
<reference evidence="9 10" key="1">
    <citation type="submission" date="2020-08" db="EMBL/GenBank/DDBJ databases">
        <title>Cohnella phylogeny.</title>
        <authorList>
            <person name="Dunlap C."/>
        </authorList>
    </citation>
    <scope>NUCLEOTIDE SEQUENCE [LARGE SCALE GENOMIC DNA]</scope>
    <source>
        <strain evidence="9 10">DSM 25241</strain>
    </source>
</reference>
<comment type="subcellular location">
    <subcellularLocation>
        <location evidence="1 7">Cell membrane</location>
        <topology evidence="1 7">Multi-pass membrane protein</topology>
    </subcellularLocation>
</comment>
<proteinExistence type="inferred from homology"/>
<dbReference type="GO" id="GO:0055085">
    <property type="term" value="P:transmembrane transport"/>
    <property type="evidence" value="ECO:0007669"/>
    <property type="project" value="InterPro"/>
</dbReference>
<keyword evidence="4 7" id="KW-0812">Transmembrane</keyword>
<feature type="transmembrane region" description="Helical" evidence="7">
    <location>
        <begin position="294"/>
        <end position="316"/>
    </location>
</feature>
<feature type="transmembrane region" description="Helical" evidence="7">
    <location>
        <begin position="127"/>
        <end position="147"/>
    </location>
</feature>
<dbReference type="PANTHER" id="PTHR43227">
    <property type="entry name" value="BLL4140 PROTEIN"/>
    <property type="match status" value="1"/>
</dbReference>
<dbReference type="Gene3D" id="1.10.3720.10">
    <property type="entry name" value="MetI-like"/>
    <property type="match status" value="1"/>
</dbReference>
<dbReference type="GO" id="GO:0005886">
    <property type="term" value="C:plasma membrane"/>
    <property type="evidence" value="ECO:0007669"/>
    <property type="project" value="UniProtKB-SubCell"/>
</dbReference>
<dbReference type="EMBL" id="JACJVQ010000007">
    <property type="protein sequence ID" value="MBB6634615.1"/>
    <property type="molecule type" value="Genomic_DNA"/>
</dbReference>
<accession>A0A841SWV8</accession>
<dbReference type="AlphaFoldDB" id="A0A841SWV8"/>
<gene>
    <name evidence="9" type="ORF">H7B67_10885</name>
</gene>
<evidence type="ECO:0000256" key="7">
    <source>
        <dbReference type="RuleBase" id="RU363032"/>
    </source>
</evidence>
<evidence type="ECO:0000256" key="2">
    <source>
        <dbReference type="ARBA" id="ARBA00022448"/>
    </source>
</evidence>
<feature type="transmembrane region" description="Helical" evidence="7">
    <location>
        <begin position="222"/>
        <end position="246"/>
    </location>
</feature>
<keyword evidence="10" id="KW-1185">Reference proteome</keyword>
<sequence length="325" mass="36468">MDKRLLTPPPFVYGGVGIMGSLIKNKPYLWFILPGFILYSIFIIYPIFSAAELSLFHSNGFGSKTFVGLENYRELFTNPELKRQFFNALKNNLILVVLNVGLLIPIQLYFAYVIYTRVKGYRFFQTMIFAPQFITTSVIVFLATLVFDQNIGIFNELLVKIGLGDHVRNWLGVPGYELVTLFLINAWAGVGFSMIYFVAAMKMLSDEVMEASYLDGAGYWRRFFLIIIPQIRASIVNIAVISYIAAMTTFDFSYLLGGTSGGIGNKMDVMTLFFYRITFGTNGAMGGSVSSNSVGMGTTIACVMFAIIFLVALLQLKLSYRKEDH</sequence>
<keyword evidence="2 7" id="KW-0813">Transport</keyword>
<feature type="transmembrane region" description="Helical" evidence="7">
    <location>
        <begin position="93"/>
        <end position="115"/>
    </location>
</feature>